<reference evidence="1" key="2">
    <citation type="journal article" date="2015" name="Fish Shellfish Immunol.">
        <title>Early steps in the European eel (Anguilla anguilla)-Vibrio vulnificus interaction in the gills: Role of the RtxA13 toxin.</title>
        <authorList>
            <person name="Callol A."/>
            <person name="Pajuelo D."/>
            <person name="Ebbesson L."/>
            <person name="Teles M."/>
            <person name="MacKenzie S."/>
            <person name="Amaro C."/>
        </authorList>
    </citation>
    <scope>NUCLEOTIDE SEQUENCE</scope>
</reference>
<proteinExistence type="predicted"/>
<reference evidence="1" key="1">
    <citation type="submission" date="2014-11" db="EMBL/GenBank/DDBJ databases">
        <authorList>
            <person name="Amaro Gonzalez C."/>
        </authorList>
    </citation>
    <scope>NUCLEOTIDE SEQUENCE</scope>
</reference>
<evidence type="ECO:0000313" key="1">
    <source>
        <dbReference type="EMBL" id="JAH53423.1"/>
    </source>
</evidence>
<sequence length="58" mass="6731">MKYSWPSPPRSLHFQGLALAAGIRQVHLHSLQQHQRSQYHFHTVHTYTSHIRDGQVSA</sequence>
<dbReference type="AlphaFoldDB" id="A0A0E9TL13"/>
<protein>
    <submittedName>
        <fullName evidence="1">Uncharacterized protein</fullName>
    </submittedName>
</protein>
<name>A0A0E9TL13_ANGAN</name>
<accession>A0A0E9TL13</accession>
<dbReference type="EMBL" id="GBXM01055154">
    <property type="protein sequence ID" value="JAH53423.1"/>
    <property type="molecule type" value="Transcribed_RNA"/>
</dbReference>
<organism evidence="1">
    <name type="scientific">Anguilla anguilla</name>
    <name type="common">European freshwater eel</name>
    <name type="synonym">Muraena anguilla</name>
    <dbReference type="NCBI Taxonomy" id="7936"/>
    <lineage>
        <taxon>Eukaryota</taxon>
        <taxon>Metazoa</taxon>
        <taxon>Chordata</taxon>
        <taxon>Craniata</taxon>
        <taxon>Vertebrata</taxon>
        <taxon>Euteleostomi</taxon>
        <taxon>Actinopterygii</taxon>
        <taxon>Neopterygii</taxon>
        <taxon>Teleostei</taxon>
        <taxon>Anguilliformes</taxon>
        <taxon>Anguillidae</taxon>
        <taxon>Anguilla</taxon>
    </lineage>
</organism>